<dbReference type="GO" id="GO:0004519">
    <property type="term" value="F:endonuclease activity"/>
    <property type="evidence" value="ECO:0007669"/>
    <property type="project" value="UniProtKB-KW"/>
</dbReference>
<dbReference type="FunFam" id="3.30.420.10:FF:000063">
    <property type="entry name" value="Retrovirus-related Pol polyprotein from transposon 297-like Protein"/>
    <property type="match status" value="1"/>
</dbReference>
<keyword evidence="5" id="KW-0695">RNA-directed DNA polymerase</keyword>
<dbReference type="AlphaFoldDB" id="A0A1Y1K6Q2"/>
<evidence type="ECO:0000313" key="10">
    <source>
        <dbReference type="EMBL" id="JAV55086.1"/>
    </source>
</evidence>
<dbReference type="InterPro" id="IPR041577">
    <property type="entry name" value="RT_RNaseH_2"/>
</dbReference>
<dbReference type="SUPFAM" id="SSF53098">
    <property type="entry name" value="Ribonuclease H-like"/>
    <property type="match status" value="1"/>
</dbReference>
<name>A0A1Y1K6Q2_PHOPY</name>
<feature type="domain" description="Reverse transcriptase" evidence="8">
    <location>
        <begin position="1"/>
        <end position="111"/>
    </location>
</feature>
<keyword evidence="4" id="KW-0378">Hydrolase</keyword>
<sequence length="794" mass="92017">MSQAYQQIEVDEESKQLLTISTHKGLYECNRLAYGVASAPGLFQREMEKLMQGLDNVTVFLDDILVTGPTNLIHLQNLNQVLNRIKNAGLTLNKAKCQFFQKEIAYLGHIISRVGLQMDQRKIKAIIDAPLPENLMQLRAWLGLINYYSKFLPNAAARLKPLYEMLQKDEKFEWNNERRKCIDHIKEIVTSNQILAHFNPNLKLKLTCDASPYGLGCVLSHILGNGDEKPIAFASRSLSKAERDYSQIDKEATAIIFGIKRFHQYLYGNRFTLLTDHKALVSIFGEKKGIPVMAASRLQRYAVILAGYNFEVKYTTSKDNTVADCLSRTPLVESERNECHNYDFSFLNIILESIPITEKEIKSQIQKDIHLRRVYNYVTSDWPEIIDDELKPYFIRRHEIFVENEILMWGHRVIIPKELRNKLLLELHSEHFGVVKMKQLARSYMWWPKCDRDIENITKTCEICLIHKDNPPKSELHQWDYPQRPNQRLHIDFCELNGINFLVIVDGYSKWLEFEIMKHIKTPTAVDALRKYFANWGLPHKIVSDNGPTFCSKDFESFVKYNGIVHIKTAPYHAASNGAAENSVRTFKNCLKKLIAENIPLKQAVSRILLAYRSNVHITRNKTPAELQIGRKLRIRLDQIKPNSRNVTESRREKQKLFFRGNRRLNLNINDVVMVKDYRGNNWVKGKVINKLSPVTYLIETVDDKLVWKRHLDQIIKCNIDDKDSICSREREFSPNLSEFDIPSNNNPSSNDESTNVTDEPTIVPDQSSVNDNSNECSLRRSSRIRKPRNILDL</sequence>
<evidence type="ECO:0000256" key="4">
    <source>
        <dbReference type="ARBA" id="ARBA00022759"/>
    </source>
</evidence>
<dbReference type="GO" id="GO:0003964">
    <property type="term" value="F:RNA-directed DNA polymerase activity"/>
    <property type="evidence" value="ECO:0007669"/>
    <property type="project" value="UniProtKB-KW"/>
</dbReference>
<evidence type="ECO:0000256" key="6">
    <source>
        <dbReference type="ARBA" id="ARBA00023268"/>
    </source>
</evidence>
<dbReference type="InterPro" id="IPR000477">
    <property type="entry name" value="RT_dom"/>
</dbReference>
<dbReference type="FunFam" id="3.30.70.270:FF:000020">
    <property type="entry name" value="Transposon Tf2-6 polyprotein-like Protein"/>
    <property type="match status" value="1"/>
</dbReference>
<dbReference type="CDD" id="cd01647">
    <property type="entry name" value="RT_LTR"/>
    <property type="match status" value="1"/>
</dbReference>
<dbReference type="CDD" id="cd09274">
    <property type="entry name" value="RNase_HI_RT_Ty3"/>
    <property type="match status" value="1"/>
</dbReference>
<dbReference type="Gene3D" id="1.10.340.70">
    <property type="match status" value="1"/>
</dbReference>
<evidence type="ECO:0000256" key="3">
    <source>
        <dbReference type="ARBA" id="ARBA00022722"/>
    </source>
</evidence>
<evidence type="ECO:0000256" key="1">
    <source>
        <dbReference type="ARBA" id="ARBA00012493"/>
    </source>
</evidence>
<dbReference type="GO" id="GO:0042575">
    <property type="term" value="C:DNA polymerase complex"/>
    <property type="evidence" value="ECO:0007669"/>
    <property type="project" value="UniProtKB-ARBA"/>
</dbReference>
<organism evidence="10">
    <name type="scientific">Photinus pyralis</name>
    <name type="common">Common eastern firefly</name>
    <name type="synonym">Lampyris pyralis</name>
    <dbReference type="NCBI Taxonomy" id="7054"/>
    <lineage>
        <taxon>Eukaryota</taxon>
        <taxon>Metazoa</taxon>
        <taxon>Ecdysozoa</taxon>
        <taxon>Arthropoda</taxon>
        <taxon>Hexapoda</taxon>
        <taxon>Insecta</taxon>
        <taxon>Pterygota</taxon>
        <taxon>Neoptera</taxon>
        <taxon>Endopterygota</taxon>
        <taxon>Coleoptera</taxon>
        <taxon>Polyphaga</taxon>
        <taxon>Elateriformia</taxon>
        <taxon>Elateroidea</taxon>
        <taxon>Lampyridae</taxon>
        <taxon>Lampyrinae</taxon>
        <taxon>Photinus</taxon>
    </lineage>
</organism>
<dbReference type="EC" id="2.7.7.49" evidence="1"/>
<dbReference type="PROSITE" id="PS50994">
    <property type="entry name" value="INTEGRASE"/>
    <property type="match status" value="1"/>
</dbReference>
<dbReference type="InterPro" id="IPR041588">
    <property type="entry name" value="Integrase_H2C2"/>
</dbReference>
<dbReference type="Pfam" id="PF00665">
    <property type="entry name" value="rve"/>
    <property type="match status" value="1"/>
</dbReference>
<evidence type="ECO:0000256" key="2">
    <source>
        <dbReference type="ARBA" id="ARBA00022695"/>
    </source>
</evidence>
<dbReference type="FunFam" id="3.30.70.270:FF:000003">
    <property type="entry name" value="Transposon Ty3-G Gag-Pol polyprotein"/>
    <property type="match status" value="1"/>
</dbReference>
<dbReference type="EMBL" id="GEZM01096178">
    <property type="protein sequence ID" value="JAV55086.1"/>
    <property type="molecule type" value="Transcribed_RNA"/>
</dbReference>
<evidence type="ECO:0000259" key="8">
    <source>
        <dbReference type="PROSITE" id="PS50878"/>
    </source>
</evidence>
<evidence type="ECO:0000256" key="7">
    <source>
        <dbReference type="SAM" id="MobiDB-lite"/>
    </source>
</evidence>
<dbReference type="InterPro" id="IPR043128">
    <property type="entry name" value="Rev_trsase/Diguanyl_cyclase"/>
</dbReference>
<dbReference type="FunFam" id="1.10.340.70:FF:000003">
    <property type="entry name" value="Protein CBG25708"/>
    <property type="match status" value="1"/>
</dbReference>
<evidence type="ECO:0000256" key="5">
    <source>
        <dbReference type="ARBA" id="ARBA00022918"/>
    </source>
</evidence>
<dbReference type="Gene3D" id="3.30.70.270">
    <property type="match status" value="2"/>
</dbReference>
<dbReference type="InterPro" id="IPR050951">
    <property type="entry name" value="Retrovirus_Pol_polyprotein"/>
</dbReference>
<dbReference type="PROSITE" id="PS50878">
    <property type="entry name" value="RT_POL"/>
    <property type="match status" value="1"/>
</dbReference>
<dbReference type="InterPro" id="IPR012337">
    <property type="entry name" value="RNaseH-like_sf"/>
</dbReference>
<evidence type="ECO:0000259" key="9">
    <source>
        <dbReference type="PROSITE" id="PS50994"/>
    </source>
</evidence>
<protein>
    <recommendedName>
        <fullName evidence="1">RNA-directed DNA polymerase</fullName>
        <ecNumber evidence="1">2.7.7.49</ecNumber>
    </recommendedName>
</protein>
<feature type="compositionally biased region" description="Polar residues" evidence="7">
    <location>
        <begin position="752"/>
        <end position="777"/>
    </location>
</feature>
<accession>A0A1Y1K6Q2</accession>
<dbReference type="Pfam" id="PF00078">
    <property type="entry name" value="RVT_1"/>
    <property type="match status" value="1"/>
</dbReference>
<dbReference type="Gene3D" id="3.30.420.10">
    <property type="entry name" value="Ribonuclease H-like superfamily/Ribonuclease H"/>
    <property type="match status" value="1"/>
</dbReference>
<proteinExistence type="predicted"/>
<dbReference type="InterPro" id="IPR043502">
    <property type="entry name" value="DNA/RNA_pol_sf"/>
</dbReference>
<dbReference type="PANTHER" id="PTHR37984:SF5">
    <property type="entry name" value="PROTEIN NYNRIN-LIKE"/>
    <property type="match status" value="1"/>
</dbReference>
<dbReference type="GO" id="GO:0015074">
    <property type="term" value="P:DNA integration"/>
    <property type="evidence" value="ECO:0007669"/>
    <property type="project" value="InterPro"/>
</dbReference>
<dbReference type="FunFam" id="3.10.20.370:FF:000001">
    <property type="entry name" value="Retrovirus-related Pol polyprotein from transposon 17.6-like protein"/>
    <property type="match status" value="1"/>
</dbReference>
<dbReference type="SUPFAM" id="SSF56672">
    <property type="entry name" value="DNA/RNA polymerases"/>
    <property type="match status" value="1"/>
</dbReference>
<dbReference type="Gene3D" id="3.10.10.10">
    <property type="entry name" value="HIV Type 1 Reverse Transcriptase, subunit A, domain 1"/>
    <property type="match status" value="1"/>
</dbReference>
<feature type="domain" description="Integrase catalytic" evidence="9">
    <location>
        <begin position="481"/>
        <end position="632"/>
    </location>
</feature>
<dbReference type="Pfam" id="PF17921">
    <property type="entry name" value="Integrase_H2C2"/>
    <property type="match status" value="1"/>
</dbReference>
<dbReference type="InterPro" id="IPR001584">
    <property type="entry name" value="Integrase_cat-core"/>
</dbReference>
<keyword evidence="2" id="KW-0808">Transferase</keyword>
<keyword evidence="6" id="KW-0511">Multifunctional enzyme</keyword>
<feature type="region of interest" description="Disordered" evidence="7">
    <location>
        <begin position="737"/>
        <end position="782"/>
    </location>
</feature>
<keyword evidence="4" id="KW-0255">Endonuclease</keyword>
<dbReference type="Pfam" id="PF17919">
    <property type="entry name" value="RT_RNaseH_2"/>
    <property type="match status" value="1"/>
</dbReference>
<keyword evidence="2" id="KW-0548">Nucleotidyltransferase</keyword>
<reference evidence="10" key="1">
    <citation type="journal article" date="2016" name="Sci. Rep.">
        <title>Molecular characterization of firefly nuptial gifts: a multi-omics approach sheds light on postcopulatory sexual selection.</title>
        <authorList>
            <person name="Al-Wathiqui N."/>
            <person name="Fallon T.R."/>
            <person name="South A."/>
            <person name="Weng J.K."/>
            <person name="Lewis S.M."/>
        </authorList>
    </citation>
    <scope>NUCLEOTIDE SEQUENCE</scope>
</reference>
<dbReference type="InterPro" id="IPR036397">
    <property type="entry name" value="RNaseH_sf"/>
</dbReference>
<keyword evidence="3" id="KW-0540">Nuclease</keyword>
<dbReference type="GO" id="GO:0003676">
    <property type="term" value="F:nucleic acid binding"/>
    <property type="evidence" value="ECO:0007669"/>
    <property type="project" value="InterPro"/>
</dbReference>
<dbReference type="PANTHER" id="PTHR37984">
    <property type="entry name" value="PROTEIN CBG26694"/>
    <property type="match status" value="1"/>
</dbReference>